<dbReference type="Pfam" id="PF14541">
    <property type="entry name" value="TAXi_C"/>
    <property type="match status" value="1"/>
</dbReference>
<evidence type="ECO:0000313" key="4">
    <source>
        <dbReference type="Proteomes" id="UP001231189"/>
    </source>
</evidence>
<accession>A0AAD8QYX9</accession>
<protein>
    <recommendedName>
        <fullName evidence="2">Peptidase A1 domain-containing protein</fullName>
    </recommendedName>
</protein>
<dbReference type="GO" id="GO:0004190">
    <property type="term" value="F:aspartic-type endopeptidase activity"/>
    <property type="evidence" value="ECO:0007669"/>
    <property type="project" value="InterPro"/>
</dbReference>
<dbReference type="Gene3D" id="2.40.70.10">
    <property type="entry name" value="Acid Proteases"/>
    <property type="match status" value="2"/>
</dbReference>
<evidence type="ECO:0000259" key="2">
    <source>
        <dbReference type="PROSITE" id="PS51767"/>
    </source>
</evidence>
<dbReference type="FunFam" id="2.40.70.10:FF:000049">
    <property type="entry name" value="Aspartyl protease AED1"/>
    <property type="match status" value="1"/>
</dbReference>
<dbReference type="SUPFAM" id="SSF50630">
    <property type="entry name" value="Acid proteases"/>
    <property type="match status" value="1"/>
</dbReference>
<name>A0AAD8QYX9_LOLMU</name>
<dbReference type="Proteomes" id="UP001231189">
    <property type="component" value="Unassembled WGS sequence"/>
</dbReference>
<evidence type="ECO:0000313" key="3">
    <source>
        <dbReference type="EMBL" id="KAK1610647.1"/>
    </source>
</evidence>
<reference evidence="3" key="1">
    <citation type="submission" date="2023-07" db="EMBL/GenBank/DDBJ databases">
        <title>A chromosome-level genome assembly of Lolium multiflorum.</title>
        <authorList>
            <person name="Chen Y."/>
            <person name="Copetti D."/>
            <person name="Kolliker R."/>
            <person name="Studer B."/>
        </authorList>
    </citation>
    <scope>NUCLEOTIDE SEQUENCE</scope>
    <source>
        <strain evidence="3">02402/16</strain>
        <tissue evidence="3">Leaf</tissue>
    </source>
</reference>
<dbReference type="PANTHER" id="PTHR13683">
    <property type="entry name" value="ASPARTYL PROTEASES"/>
    <property type="match status" value="1"/>
</dbReference>
<dbReference type="InterPro" id="IPR032861">
    <property type="entry name" value="TAXi_N"/>
</dbReference>
<gene>
    <name evidence="3" type="ORF">QYE76_034320</name>
</gene>
<keyword evidence="4" id="KW-1185">Reference proteome</keyword>
<dbReference type="PROSITE" id="PS51767">
    <property type="entry name" value="PEPTIDASE_A1"/>
    <property type="match status" value="1"/>
</dbReference>
<dbReference type="InterPro" id="IPR021109">
    <property type="entry name" value="Peptidase_aspartic_dom_sf"/>
</dbReference>
<dbReference type="EMBL" id="JAUUTY010000007">
    <property type="protein sequence ID" value="KAK1610647.1"/>
    <property type="molecule type" value="Genomic_DNA"/>
</dbReference>
<evidence type="ECO:0000256" key="1">
    <source>
        <dbReference type="ARBA" id="ARBA00007447"/>
    </source>
</evidence>
<proteinExistence type="inferred from homology"/>
<dbReference type="GO" id="GO:0006508">
    <property type="term" value="P:proteolysis"/>
    <property type="evidence" value="ECO:0007669"/>
    <property type="project" value="InterPro"/>
</dbReference>
<sequence>MPTVSDTFNRDALRLRALSGSSSKQSDLTIPSTGTPLVALPGGSEYHVTVGYGTPVQKLTVGFDTATAGATVLQCKPCAAGAPCGKAFDPSRSSSLAQIPCSSHDCPFKACSGPTCTIAVTKKGTVLVNATFVTDTLTVAPSIPVNDIRVACLEMGARTTDSSSGVIDLSRESHSLASRVVLSPETVAFSYCLPWDPATQGFLTFGATRPERAGRGVTYAKLQRNAGRPNLYFVKLVGVSIGGIDLPVAPAAIAADALVEVHTTFTYLKPDVYAVLRGNFRWWMKEYVVAPSSGELDTCYDFTHLNAIEVPIITLRFEGGASLELGIEQMLYFKDRRDIFSVACLAFAPAPTYAPAAAVIGSLAQSETEVVYDVLGGKLGLVPNRC</sequence>
<feature type="domain" description="Peptidase A1" evidence="2">
    <location>
        <begin position="46"/>
        <end position="382"/>
    </location>
</feature>
<comment type="similarity">
    <text evidence="1">Belongs to the peptidase A1 family.</text>
</comment>
<dbReference type="AlphaFoldDB" id="A0AAD8QYX9"/>
<dbReference type="InterPro" id="IPR033121">
    <property type="entry name" value="PEPTIDASE_A1"/>
</dbReference>
<organism evidence="3 4">
    <name type="scientific">Lolium multiflorum</name>
    <name type="common">Italian ryegrass</name>
    <name type="synonym">Lolium perenne subsp. multiflorum</name>
    <dbReference type="NCBI Taxonomy" id="4521"/>
    <lineage>
        <taxon>Eukaryota</taxon>
        <taxon>Viridiplantae</taxon>
        <taxon>Streptophyta</taxon>
        <taxon>Embryophyta</taxon>
        <taxon>Tracheophyta</taxon>
        <taxon>Spermatophyta</taxon>
        <taxon>Magnoliopsida</taxon>
        <taxon>Liliopsida</taxon>
        <taxon>Poales</taxon>
        <taxon>Poaceae</taxon>
        <taxon>BOP clade</taxon>
        <taxon>Pooideae</taxon>
        <taxon>Poodae</taxon>
        <taxon>Poeae</taxon>
        <taxon>Poeae Chloroplast Group 2 (Poeae type)</taxon>
        <taxon>Loliodinae</taxon>
        <taxon>Loliinae</taxon>
        <taxon>Lolium</taxon>
    </lineage>
</organism>
<comment type="caution">
    <text evidence="3">The sequence shown here is derived from an EMBL/GenBank/DDBJ whole genome shotgun (WGS) entry which is preliminary data.</text>
</comment>
<dbReference type="InterPro" id="IPR001461">
    <property type="entry name" value="Aspartic_peptidase_A1"/>
</dbReference>
<dbReference type="InterPro" id="IPR032799">
    <property type="entry name" value="TAXi_C"/>
</dbReference>
<dbReference type="PANTHER" id="PTHR13683:SF638">
    <property type="entry name" value="ASPARTIC PROTEINASE NEPENTHESIN-2"/>
    <property type="match status" value="1"/>
</dbReference>
<dbReference type="Pfam" id="PF14543">
    <property type="entry name" value="TAXi_N"/>
    <property type="match status" value="1"/>
</dbReference>